<dbReference type="Proteomes" id="UP001489004">
    <property type="component" value="Unassembled WGS sequence"/>
</dbReference>
<dbReference type="GO" id="GO:0016020">
    <property type="term" value="C:membrane"/>
    <property type="evidence" value="ECO:0007669"/>
    <property type="project" value="UniProtKB-SubCell"/>
</dbReference>
<dbReference type="Pfam" id="PF04172">
    <property type="entry name" value="LrgB"/>
    <property type="match status" value="1"/>
</dbReference>
<reference evidence="7 8" key="1">
    <citation type="journal article" date="2024" name="Nat. Commun.">
        <title>Phylogenomics reveals the evolutionary origins of lichenization in chlorophyte algae.</title>
        <authorList>
            <person name="Puginier C."/>
            <person name="Libourel C."/>
            <person name="Otte J."/>
            <person name="Skaloud P."/>
            <person name="Haon M."/>
            <person name="Grisel S."/>
            <person name="Petersen M."/>
            <person name="Berrin J.G."/>
            <person name="Delaux P.M."/>
            <person name="Dal Grande F."/>
            <person name="Keller J."/>
        </authorList>
    </citation>
    <scope>NUCLEOTIDE SEQUENCE [LARGE SCALE GENOMIC DNA]</scope>
    <source>
        <strain evidence="7 8">SAG 2043</strain>
    </source>
</reference>
<feature type="transmembrane region" description="Helical" evidence="6">
    <location>
        <begin position="308"/>
        <end position="329"/>
    </location>
</feature>
<organism evidence="7 8">
    <name type="scientific">[Myrmecia] bisecta</name>
    <dbReference type="NCBI Taxonomy" id="41462"/>
    <lineage>
        <taxon>Eukaryota</taxon>
        <taxon>Viridiplantae</taxon>
        <taxon>Chlorophyta</taxon>
        <taxon>core chlorophytes</taxon>
        <taxon>Trebouxiophyceae</taxon>
        <taxon>Trebouxiales</taxon>
        <taxon>Trebouxiaceae</taxon>
        <taxon>Myrmecia</taxon>
    </lineage>
</organism>
<keyword evidence="2 6" id="KW-0812">Transmembrane</keyword>
<keyword evidence="4 6" id="KW-0472">Membrane</keyword>
<feature type="transmembrane region" description="Helical" evidence="6">
    <location>
        <begin position="91"/>
        <end position="118"/>
    </location>
</feature>
<accession>A0AAW1QNN9</accession>
<evidence type="ECO:0000256" key="3">
    <source>
        <dbReference type="ARBA" id="ARBA00022989"/>
    </source>
</evidence>
<feature type="region of interest" description="Disordered" evidence="5">
    <location>
        <begin position="38"/>
        <end position="57"/>
    </location>
</feature>
<feature type="transmembrane region" description="Helical" evidence="6">
    <location>
        <begin position="239"/>
        <end position="259"/>
    </location>
</feature>
<evidence type="ECO:0000256" key="2">
    <source>
        <dbReference type="ARBA" id="ARBA00022692"/>
    </source>
</evidence>
<sequence>MKHFSLSQRASPSGSAEHTPKAGRLPVVASASAAINDEGDAGSDSRLLNAEGQPPVQGNTADGWQSLLIGRVHWGAALGSMYLSSRALASATAAAGITFPSPLIGMFAILAVLASLTAVSEPTAERVAAAFDPALSWVQKWMPLFYVPSLVVLPLVLRGISGADLSKMLGIIAVGTVATLAATAQVAIVIRNIVKTEMQEAPVAKASPPFTKLHYWAWGAIGAAGLVTAAALPQYTQTATLAVLLAGTVGGYLIGTALPRGVQQVMHPLITCALVANLAAAALGAITGQGYEAALRAYLTKGFGGMGAGDYLMSFLPVVIFSFGFRIFGQRRLMVRHAPEIFGSTFASSAFSLGSTALACKALGLAPELARGLIPRSVTVALALPIAAQLQGNPSITAFAVVLTGLVGANFCQILLNKFGYKDAIVRGLATAGSAHGLGTAALARSEPEALPFCALAYAFIGIISTLLIALPPVRAGLLALTG</sequence>
<keyword evidence="3 6" id="KW-1133">Transmembrane helix</keyword>
<dbReference type="AlphaFoldDB" id="A0AAW1QNN9"/>
<gene>
    <name evidence="7" type="ORF">WJX72_000351</name>
</gene>
<feature type="region of interest" description="Disordered" evidence="5">
    <location>
        <begin position="1"/>
        <end position="23"/>
    </location>
</feature>
<evidence type="ECO:0000256" key="5">
    <source>
        <dbReference type="SAM" id="MobiDB-lite"/>
    </source>
</evidence>
<evidence type="ECO:0000313" key="7">
    <source>
        <dbReference type="EMBL" id="KAK9823111.1"/>
    </source>
</evidence>
<evidence type="ECO:0000256" key="4">
    <source>
        <dbReference type="ARBA" id="ARBA00023136"/>
    </source>
</evidence>
<dbReference type="InterPro" id="IPR007300">
    <property type="entry name" value="CidB/LrgB"/>
</dbReference>
<evidence type="ECO:0000313" key="8">
    <source>
        <dbReference type="Proteomes" id="UP001489004"/>
    </source>
</evidence>
<evidence type="ECO:0000256" key="1">
    <source>
        <dbReference type="ARBA" id="ARBA00004141"/>
    </source>
</evidence>
<keyword evidence="8" id="KW-1185">Reference proteome</keyword>
<protein>
    <submittedName>
        <fullName evidence="7">Uncharacterized protein</fullName>
    </submittedName>
</protein>
<comment type="subcellular location">
    <subcellularLocation>
        <location evidence="1">Membrane</location>
        <topology evidence="1">Multi-pass membrane protein</topology>
    </subcellularLocation>
</comment>
<feature type="transmembrane region" description="Helical" evidence="6">
    <location>
        <begin position="169"/>
        <end position="193"/>
    </location>
</feature>
<dbReference type="PANTHER" id="PTHR30249:SF0">
    <property type="entry name" value="PLASTIDAL GLYCOLATE_GLYCERATE TRANSLOCATOR 1, CHLOROPLASTIC"/>
    <property type="match status" value="1"/>
</dbReference>
<evidence type="ECO:0000256" key="6">
    <source>
        <dbReference type="SAM" id="Phobius"/>
    </source>
</evidence>
<dbReference type="PANTHER" id="PTHR30249">
    <property type="entry name" value="PUTATIVE SEROTONIN TRANSPORTER"/>
    <property type="match status" value="1"/>
</dbReference>
<feature type="transmembrane region" description="Helical" evidence="6">
    <location>
        <begin position="138"/>
        <end position="157"/>
    </location>
</feature>
<name>A0AAW1QNN9_9CHLO</name>
<feature type="compositionally biased region" description="Polar residues" evidence="5">
    <location>
        <begin position="1"/>
        <end position="16"/>
    </location>
</feature>
<feature type="transmembrane region" description="Helical" evidence="6">
    <location>
        <begin position="265"/>
        <end position="287"/>
    </location>
</feature>
<dbReference type="EMBL" id="JALJOR010000002">
    <property type="protein sequence ID" value="KAK9823111.1"/>
    <property type="molecule type" value="Genomic_DNA"/>
</dbReference>
<feature type="transmembrane region" description="Helical" evidence="6">
    <location>
        <begin position="450"/>
        <end position="471"/>
    </location>
</feature>
<feature type="transmembrane region" description="Helical" evidence="6">
    <location>
        <begin position="213"/>
        <end position="232"/>
    </location>
</feature>
<comment type="caution">
    <text evidence="7">The sequence shown here is derived from an EMBL/GenBank/DDBJ whole genome shotgun (WGS) entry which is preliminary data.</text>
</comment>
<proteinExistence type="predicted"/>